<evidence type="ECO:0000256" key="7">
    <source>
        <dbReference type="SAM" id="SignalP"/>
    </source>
</evidence>
<dbReference type="InterPro" id="IPR024079">
    <property type="entry name" value="MetalloPept_cat_dom_sf"/>
</dbReference>
<sequence length="214" mass="23756">MCRKMNNRIFDIILLCALSLILGSCKKSTPVSTSTTEQKSVVPVVCVYTLGAVNVDLQRAMMDSLRVHYPKCRMAGNIHLPDSALTTKRNDHKRYRADVLNKVLCHYKSDSTIVVGLTQADIGLDNFRGRAHSGIMGLASGIGTGVAVFSSYRPHGNGQLFSVMLHELGHAQGLRHCPDIKCMMQNAKGGNPFRKTNVFCDKCKKYMESKHWKL</sequence>
<protein>
    <submittedName>
        <fullName evidence="8">Matrixin family metalloprotease</fullName>
    </submittedName>
</protein>
<evidence type="ECO:0000256" key="4">
    <source>
        <dbReference type="ARBA" id="ARBA00022801"/>
    </source>
</evidence>
<comment type="cofactor">
    <cofactor evidence="1">
        <name>Zn(2+)</name>
        <dbReference type="ChEBI" id="CHEBI:29105"/>
    </cofactor>
</comment>
<reference evidence="8 9" key="1">
    <citation type="journal article" date="2019" name="Nat. Med.">
        <title>A library of human gut bacterial isolates paired with longitudinal multiomics data enables mechanistic microbiome research.</title>
        <authorList>
            <person name="Poyet M."/>
            <person name="Groussin M."/>
            <person name="Gibbons S.M."/>
            <person name="Avila-Pacheco J."/>
            <person name="Jiang X."/>
            <person name="Kearney S.M."/>
            <person name="Perrotta A.R."/>
            <person name="Berdy B."/>
            <person name="Zhao S."/>
            <person name="Lieberman T.D."/>
            <person name="Swanson P.K."/>
            <person name="Smith M."/>
            <person name="Roesemann S."/>
            <person name="Alexander J.E."/>
            <person name="Rich S.A."/>
            <person name="Livny J."/>
            <person name="Vlamakis H."/>
            <person name="Clish C."/>
            <person name="Bullock K."/>
            <person name="Deik A."/>
            <person name="Scott J."/>
            <person name="Pierce K.A."/>
            <person name="Xavier R.J."/>
            <person name="Alm E.J."/>
        </authorList>
    </citation>
    <scope>NUCLEOTIDE SEQUENCE [LARGE SCALE GENOMIC DNA]</scope>
    <source>
        <strain evidence="8 9">BIOML-A134</strain>
    </source>
</reference>
<proteinExistence type="predicted"/>
<evidence type="ECO:0000313" key="8">
    <source>
        <dbReference type="EMBL" id="KAA4089870.1"/>
    </source>
</evidence>
<keyword evidence="5" id="KW-0862">Zinc</keyword>
<gene>
    <name evidence="8" type="ORF">F3D66_26320</name>
</gene>
<keyword evidence="7" id="KW-0732">Signal</keyword>
<evidence type="ECO:0000313" key="9">
    <source>
        <dbReference type="Proteomes" id="UP000473905"/>
    </source>
</evidence>
<dbReference type="Pfam" id="PF07998">
    <property type="entry name" value="Peptidase_M54"/>
    <property type="match status" value="1"/>
</dbReference>
<keyword evidence="2 8" id="KW-0645">Protease</keyword>
<keyword evidence="4" id="KW-0378">Hydrolase</keyword>
<keyword evidence="9" id="KW-1185">Reference proteome</keyword>
<evidence type="ECO:0000256" key="5">
    <source>
        <dbReference type="ARBA" id="ARBA00022833"/>
    </source>
</evidence>
<dbReference type="Proteomes" id="UP000473905">
    <property type="component" value="Unassembled WGS sequence"/>
</dbReference>
<dbReference type="GO" id="GO:0006508">
    <property type="term" value="P:proteolysis"/>
    <property type="evidence" value="ECO:0007669"/>
    <property type="project" value="UniProtKB-KW"/>
</dbReference>
<evidence type="ECO:0000256" key="1">
    <source>
        <dbReference type="ARBA" id="ARBA00001947"/>
    </source>
</evidence>
<name>A0A5M5D0S4_BACOV</name>
<feature type="signal peptide" evidence="7">
    <location>
        <begin position="1"/>
        <end position="26"/>
    </location>
</feature>
<keyword evidence="6 8" id="KW-0482">Metalloprotease</keyword>
<evidence type="ECO:0000256" key="3">
    <source>
        <dbReference type="ARBA" id="ARBA00022723"/>
    </source>
</evidence>
<dbReference type="PROSITE" id="PS51257">
    <property type="entry name" value="PROKAR_LIPOPROTEIN"/>
    <property type="match status" value="1"/>
</dbReference>
<organism evidence="8 9">
    <name type="scientific">Bacteroides ovatus</name>
    <dbReference type="NCBI Taxonomy" id="28116"/>
    <lineage>
        <taxon>Bacteria</taxon>
        <taxon>Pseudomonadati</taxon>
        <taxon>Bacteroidota</taxon>
        <taxon>Bacteroidia</taxon>
        <taxon>Bacteroidales</taxon>
        <taxon>Bacteroidaceae</taxon>
        <taxon>Bacteroides</taxon>
    </lineage>
</organism>
<accession>A0A5M5D0S4</accession>
<dbReference type="GO" id="GO:0008237">
    <property type="term" value="F:metallopeptidase activity"/>
    <property type="evidence" value="ECO:0007669"/>
    <property type="project" value="UniProtKB-KW"/>
</dbReference>
<evidence type="ECO:0000256" key="2">
    <source>
        <dbReference type="ARBA" id="ARBA00022670"/>
    </source>
</evidence>
<feature type="chain" id="PRO_5030132658" evidence="7">
    <location>
        <begin position="27"/>
        <end position="214"/>
    </location>
</feature>
<dbReference type="AlphaFoldDB" id="A0A5M5D0S4"/>
<keyword evidence="3" id="KW-0479">Metal-binding</keyword>
<evidence type="ECO:0000256" key="6">
    <source>
        <dbReference type="ARBA" id="ARBA00023049"/>
    </source>
</evidence>
<dbReference type="Gene3D" id="3.40.390.10">
    <property type="entry name" value="Collagenase (Catalytic Domain)"/>
    <property type="match status" value="1"/>
</dbReference>
<dbReference type="InterPro" id="IPR012962">
    <property type="entry name" value="Pept_M54_archaemetzincn"/>
</dbReference>
<dbReference type="SUPFAM" id="SSF55486">
    <property type="entry name" value="Metalloproteases ('zincins'), catalytic domain"/>
    <property type="match status" value="1"/>
</dbReference>
<dbReference type="GO" id="GO:0046872">
    <property type="term" value="F:metal ion binding"/>
    <property type="evidence" value="ECO:0007669"/>
    <property type="project" value="UniProtKB-KW"/>
</dbReference>
<comment type="caution">
    <text evidence="8">The sequence shown here is derived from an EMBL/GenBank/DDBJ whole genome shotgun (WGS) entry which is preliminary data.</text>
</comment>
<dbReference type="EMBL" id="VWKB01000050">
    <property type="protein sequence ID" value="KAA4089870.1"/>
    <property type="molecule type" value="Genomic_DNA"/>
</dbReference>